<proteinExistence type="predicted"/>
<sequence length="716" mass="82631">MRKLIITAISAIIITSITGCNNRDDDFKSSESDINQIQETFNPTVVPTEIPEDKTDTESQAPNQEIPPSIKPSFETTYIANLFPAYEATEEGNKYGYINREGTFVIPPTYDGAGDFMEDLAVVYNDETFQVINEQGKVIFENEYMIYDYHNGAAKFIKMINDRYMYGFINTEGKVIIEPIYTNALDFTQDHIAIVSKDGENFFTVDKTGTKVSDTEKEAYYNYQEYKDGYQVINGDNYNSYQVVDEQNNIIIGPVIGEIYNLGKGLFAVRRQSLDEFDIPVKEPMAIFNKDGEQLSDYIHYDINEYQGDLASASDDKYTYFIDTKGNIIETLPKLEGIGSLSLLGDDFIRADIDYETYYLRKDGSILWRSDTLFSLTDDITAKKIKLRPDRFTLIFYPEIDGLKDEKIQTSLNKKIKSLFDRSQNDSDPDDDYIVYVEDNFSIELINDLLVIQKSGYDYPYGAAHGMPINDYYYFNIKTGNHYTLSDLFKEESYYISILNMILEKKINEMSIDEDSMIFADSFHGISQNQYFILTEDTLILYFYPYEIAAYAAGFPDFSVPYSEIIDLIDTEGELWLSFHRDDMASPKETTDKELLPLMNSVIRLYVKSLVNAINIDYFPYVEAHLLKGSKLYNAQKELVSDLYSRGIREEYISSKVEKVEFDENNNVYQVYVTEEISIQYPDQAAVTKTFSYIYTISPSTKKQQYLLSDIKKWDR</sequence>
<dbReference type="PANTHER" id="PTHR37841:SF1">
    <property type="entry name" value="DUF3298 DOMAIN-CONTAINING PROTEIN"/>
    <property type="match status" value="1"/>
</dbReference>
<dbReference type="PANTHER" id="PTHR37841">
    <property type="entry name" value="GLR2918 PROTEIN"/>
    <property type="match status" value="1"/>
</dbReference>
<dbReference type="Pfam" id="PF11738">
    <property type="entry name" value="DUF3298"/>
    <property type="match status" value="1"/>
</dbReference>
<dbReference type="Gene3D" id="3.90.640.20">
    <property type="entry name" value="Heat-shock cognate protein, ATPase"/>
    <property type="match status" value="1"/>
</dbReference>
<dbReference type="RefSeq" id="WP_197660892.1">
    <property type="nucleotide sequence ID" value="NZ_JAEAGR010000005.1"/>
</dbReference>
<organism evidence="4 5">
    <name type="scientific">Mobilitalea sibirica</name>
    <dbReference type="NCBI Taxonomy" id="1462919"/>
    <lineage>
        <taxon>Bacteria</taxon>
        <taxon>Bacillati</taxon>
        <taxon>Bacillota</taxon>
        <taxon>Clostridia</taxon>
        <taxon>Lachnospirales</taxon>
        <taxon>Lachnospiraceae</taxon>
        <taxon>Mobilitalea</taxon>
    </lineage>
</organism>
<dbReference type="EMBL" id="JAEAGR010000005">
    <property type="protein sequence ID" value="MBH1940676.1"/>
    <property type="molecule type" value="Genomic_DNA"/>
</dbReference>
<feature type="domain" description="DUF3298" evidence="2">
    <location>
        <begin position="486"/>
        <end position="563"/>
    </location>
</feature>
<dbReference type="InterPro" id="IPR037126">
    <property type="entry name" value="PdaC/RsiV-like_sf"/>
</dbReference>
<dbReference type="AlphaFoldDB" id="A0A8J7HB44"/>
<evidence type="ECO:0000256" key="1">
    <source>
        <dbReference type="SAM" id="MobiDB-lite"/>
    </source>
</evidence>
<protein>
    <submittedName>
        <fullName evidence="4">WG repeat-containing protein</fullName>
    </submittedName>
</protein>
<dbReference type="InterPro" id="IPR021729">
    <property type="entry name" value="DUF3298"/>
</dbReference>
<dbReference type="Gene3D" id="3.30.565.40">
    <property type="entry name" value="Fervidobacterium nodosum Rt17-B1 like"/>
    <property type="match status" value="1"/>
</dbReference>
<evidence type="ECO:0000259" key="2">
    <source>
        <dbReference type="Pfam" id="PF11738"/>
    </source>
</evidence>
<name>A0A8J7HB44_9FIRM</name>
<comment type="caution">
    <text evidence="4">The sequence shown here is derived from an EMBL/GenBank/DDBJ whole genome shotgun (WGS) entry which is preliminary data.</text>
</comment>
<feature type="domain" description="TcaA protein NTF2-like" evidence="3">
    <location>
        <begin position="601"/>
        <end position="711"/>
    </location>
</feature>
<evidence type="ECO:0000259" key="3">
    <source>
        <dbReference type="Pfam" id="PF22819"/>
    </source>
</evidence>
<keyword evidence="5" id="KW-1185">Reference proteome</keyword>
<dbReference type="InterPro" id="IPR032774">
    <property type="entry name" value="WG_beta_rep"/>
</dbReference>
<accession>A0A8J7HB44</accession>
<dbReference type="PROSITE" id="PS51257">
    <property type="entry name" value="PROKAR_LIPOPROTEIN"/>
    <property type="match status" value="1"/>
</dbReference>
<reference evidence="4" key="1">
    <citation type="submission" date="2020-12" db="EMBL/GenBank/DDBJ databases">
        <title>M. sibirica DSM 26468T genome.</title>
        <authorList>
            <person name="Thieme N."/>
            <person name="Rettenmaier R."/>
            <person name="Zverlov V."/>
            <person name="Liebl W."/>
        </authorList>
    </citation>
    <scope>NUCLEOTIDE SEQUENCE</scope>
    <source>
        <strain evidence="4">DSM 26468</strain>
    </source>
</reference>
<evidence type="ECO:0000313" key="4">
    <source>
        <dbReference type="EMBL" id="MBH1940676.1"/>
    </source>
</evidence>
<dbReference type="InterPro" id="IPR054528">
    <property type="entry name" value="TcaA_5th"/>
</dbReference>
<gene>
    <name evidence="4" type="ORF">I5677_07220</name>
</gene>
<dbReference type="Pfam" id="PF22819">
    <property type="entry name" value="TcaA_5th"/>
    <property type="match status" value="1"/>
</dbReference>
<feature type="region of interest" description="Disordered" evidence="1">
    <location>
        <begin position="43"/>
        <end position="70"/>
    </location>
</feature>
<evidence type="ECO:0000313" key="5">
    <source>
        <dbReference type="Proteomes" id="UP000623269"/>
    </source>
</evidence>
<dbReference type="Proteomes" id="UP000623269">
    <property type="component" value="Unassembled WGS sequence"/>
</dbReference>
<dbReference type="Pfam" id="PF14903">
    <property type="entry name" value="WG_beta_rep"/>
    <property type="match status" value="2"/>
</dbReference>